<dbReference type="Proteomes" id="UP000579647">
    <property type="component" value="Unassembled WGS sequence"/>
</dbReference>
<keyword evidence="2" id="KW-1185">Reference proteome</keyword>
<gene>
    <name evidence="1" type="ORF">HNR07_005803</name>
</gene>
<accession>A0A840WSS2</accession>
<evidence type="ECO:0000313" key="1">
    <source>
        <dbReference type="EMBL" id="MBB5494666.1"/>
    </source>
</evidence>
<sequence>MGLSLLGTDDPQLRSLRLHVLSDRTIPLLAKLESGMDQPDPEPDLLLWAGATRVKAAWEVRTSQRARDVGPERFKRFHEMLASAREPLLYAAQTTLTPTALDQLQWFGLGMEIPREEMDRLWERIVALDPHHHSAMEGRLQVLCHKWRGSHEEMFTFARETPRKAPPGDRSHLLIVQAHFEYAAMALDDRGLDTYGAVGKTLRDYYGDPAVAAEVAGAADRWLCGDPSYPTAAADAHCLGSALYVGGDEQRAAAVLARAGTVVPEYGALWSYLDTNPAARYARVRTRLGIALPTV</sequence>
<comment type="caution">
    <text evidence="1">The sequence shown here is derived from an EMBL/GenBank/DDBJ whole genome shotgun (WGS) entry which is preliminary data.</text>
</comment>
<proteinExistence type="predicted"/>
<dbReference type="EMBL" id="JACHDO010000001">
    <property type="protein sequence ID" value="MBB5494666.1"/>
    <property type="molecule type" value="Genomic_DNA"/>
</dbReference>
<dbReference type="AlphaFoldDB" id="A0A840WSS2"/>
<organism evidence="1 2">
    <name type="scientific">Nocardiopsis metallicus</name>
    <dbReference type="NCBI Taxonomy" id="179819"/>
    <lineage>
        <taxon>Bacteria</taxon>
        <taxon>Bacillati</taxon>
        <taxon>Actinomycetota</taxon>
        <taxon>Actinomycetes</taxon>
        <taxon>Streptosporangiales</taxon>
        <taxon>Nocardiopsidaceae</taxon>
        <taxon>Nocardiopsis</taxon>
    </lineage>
</organism>
<evidence type="ECO:0008006" key="3">
    <source>
        <dbReference type="Google" id="ProtNLM"/>
    </source>
</evidence>
<reference evidence="1 2" key="1">
    <citation type="submission" date="2020-08" db="EMBL/GenBank/DDBJ databases">
        <title>Sequencing the genomes of 1000 actinobacteria strains.</title>
        <authorList>
            <person name="Klenk H.-P."/>
        </authorList>
    </citation>
    <scope>NUCLEOTIDE SEQUENCE [LARGE SCALE GENOMIC DNA]</scope>
    <source>
        <strain evidence="1 2">DSM 44598</strain>
    </source>
</reference>
<protein>
    <recommendedName>
        <fullName evidence="3">DUF4034 domain-containing protein</fullName>
    </recommendedName>
</protein>
<dbReference type="RefSeq" id="WP_246420542.1">
    <property type="nucleotide sequence ID" value="NZ_BAAAKM010000121.1"/>
</dbReference>
<name>A0A840WSS2_9ACTN</name>
<evidence type="ECO:0000313" key="2">
    <source>
        <dbReference type="Proteomes" id="UP000579647"/>
    </source>
</evidence>